<proteinExistence type="predicted"/>
<dbReference type="EMBL" id="JAEFBK010000007">
    <property type="protein sequence ID" value="KAG7585786.1"/>
    <property type="molecule type" value="Genomic_DNA"/>
</dbReference>
<accession>A0A8T2BIF5</accession>
<comment type="caution">
    <text evidence="1">The sequence shown here is derived from an EMBL/GenBank/DDBJ whole genome shotgun (WGS) entry which is preliminary data.</text>
</comment>
<gene>
    <name evidence="1" type="ORF">ISN45_Aa02g011350</name>
</gene>
<evidence type="ECO:0000313" key="1">
    <source>
        <dbReference type="EMBL" id="KAG7585786.1"/>
    </source>
</evidence>
<organism evidence="1 2">
    <name type="scientific">Arabidopsis thaliana x Arabidopsis arenosa</name>
    <dbReference type="NCBI Taxonomy" id="1240361"/>
    <lineage>
        <taxon>Eukaryota</taxon>
        <taxon>Viridiplantae</taxon>
        <taxon>Streptophyta</taxon>
        <taxon>Embryophyta</taxon>
        <taxon>Tracheophyta</taxon>
        <taxon>Spermatophyta</taxon>
        <taxon>Magnoliopsida</taxon>
        <taxon>eudicotyledons</taxon>
        <taxon>Gunneridae</taxon>
        <taxon>Pentapetalae</taxon>
        <taxon>rosids</taxon>
        <taxon>malvids</taxon>
        <taxon>Brassicales</taxon>
        <taxon>Brassicaceae</taxon>
        <taxon>Camelineae</taxon>
        <taxon>Arabidopsis</taxon>
    </lineage>
</organism>
<name>A0A8T2BIF5_9BRAS</name>
<dbReference type="Proteomes" id="UP000694240">
    <property type="component" value="Chromosome 7"/>
</dbReference>
<dbReference type="AlphaFoldDB" id="A0A8T2BIF5"/>
<reference evidence="1 2" key="1">
    <citation type="submission" date="2020-12" db="EMBL/GenBank/DDBJ databases">
        <title>Concerted genomic and epigenomic changes stabilize Arabidopsis allopolyploids.</title>
        <authorList>
            <person name="Chen Z."/>
        </authorList>
    </citation>
    <scope>NUCLEOTIDE SEQUENCE [LARGE SCALE GENOMIC DNA]</scope>
    <source>
        <strain evidence="1">Allo738</strain>
        <tissue evidence="1">Leaf</tissue>
    </source>
</reference>
<sequence>MPCLSVGAPFSVISVVNKDSSCGVSTMFSSPDSVLVGGKVDVGKFLMMTHRHVLQL</sequence>
<protein>
    <submittedName>
        <fullName evidence="1">Uncharacterized protein</fullName>
    </submittedName>
</protein>
<evidence type="ECO:0000313" key="2">
    <source>
        <dbReference type="Proteomes" id="UP000694240"/>
    </source>
</evidence>
<keyword evidence="2" id="KW-1185">Reference proteome</keyword>